<evidence type="ECO:0000313" key="3">
    <source>
        <dbReference type="Proteomes" id="UP000294937"/>
    </source>
</evidence>
<dbReference type="OrthoDB" id="9797976at2"/>
<feature type="transmembrane region" description="Helical" evidence="1">
    <location>
        <begin position="56"/>
        <end position="74"/>
    </location>
</feature>
<dbReference type="PANTHER" id="PTHR36111:SF2">
    <property type="entry name" value="INNER MEMBRANE PROTEIN"/>
    <property type="match status" value="1"/>
</dbReference>
<keyword evidence="3" id="KW-1185">Reference proteome</keyword>
<keyword evidence="1" id="KW-0472">Membrane</keyword>
<evidence type="ECO:0008006" key="4">
    <source>
        <dbReference type="Google" id="ProtNLM"/>
    </source>
</evidence>
<feature type="transmembrane region" description="Helical" evidence="1">
    <location>
        <begin position="137"/>
        <end position="170"/>
    </location>
</feature>
<comment type="caution">
    <text evidence="2">The sequence shown here is derived from an EMBL/GenBank/DDBJ whole genome shotgun (WGS) entry which is preliminary data.</text>
</comment>
<dbReference type="InterPro" id="IPR007563">
    <property type="entry name" value="DUF554"/>
</dbReference>
<name>A0A4R3LB26_9BACL</name>
<dbReference type="PANTHER" id="PTHR36111">
    <property type="entry name" value="INNER MEMBRANE PROTEIN-RELATED"/>
    <property type="match status" value="1"/>
</dbReference>
<feature type="transmembrane region" description="Helical" evidence="1">
    <location>
        <begin position="34"/>
        <end position="50"/>
    </location>
</feature>
<feature type="transmembrane region" description="Helical" evidence="1">
    <location>
        <begin position="210"/>
        <end position="227"/>
    </location>
</feature>
<feature type="transmembrane region" description="Helical" evidence="1">
    <location>
        <begin position="182"/>
        <end position="204"/>
    </location>
</feature>
<dbReference type="Pfam" id="PF04474">
    <property type="entry name" value="DUF554"/>
    <property type="match status" value="1"/>
</dbReference>
<dbReference type="RefSeq" id="WP_131923497.1">
    <property type="nucleotide sequence ID" value="NZ_SMAG01000002.1"/>
</dbReference>
<protein>
    <recommendedName>
        <fullName evidence="4">DUF554 domain-containing protein</fullName>
    </recommendedName>
</protein>
<keyword evidence="1" id="KW-1133">Transmembrane helix</keyword>
<evidence type="ECO:0000313" key="2">
    <source>
        <dbReference type="EMBL" id="TCS95494.1"/>
    </source>
</evidence>
<reference evidence="2 3" key="1">
    <citation type="submission" date="2019-03" db="EMBL/GenBank/DDBJ databases">
        <title>Genomic Encyclopedia of Type Strains, Phase IV (KMG-IV): sequencing the most valuable type-strain genomes for metagenomic binning, comparative biology and taxonomic classification.</title>
        <authorList>
            <person name="Goeker M."/>
        </authorList>
    </citation>
    <scope>NUCLEOTIDE SEQUENCE [LARGE SCALE GENOMIC DNA]</scope>
    <source>
        <strain evidence="2 3">DSM 45707</strain>
    </source>
</reference>
<organism evidence="2 3">
    <name type="scientific">Hazenella coriacea</name>
    <dbReference type="NCBI Taxonomy" id="1179467"/>
    <lineage>
        <taxon>Bacteria</taxon>
        <taxon>Bacillati</taxon>
        <taxon>Bacillota</taxon>
        <taxon>Bacilli</taxon>
        <taxon>Bacillales</taxon>
        <taxon>Thermoactinomycetaceae</taxon>
        <taxon>Hazenella</taxon>
    </lineage>
</organism>
<proteinExistence type="predicted"/>
<feature type="transmembrane region" description="Helical" evidence="1">
    <location>
        <begin position="6"/>
        <end position="22"/>
    </location>
</feature>
<sequence>MLLGTIVNAVAIIIGALLGIIFKKMSDQMNQTMMSGIGLVTIVIGLSMALKSNNLFLVLLSIVLGGVVGTLLQMEEHLEKWSQRLERKFGHNNQFASSFVTGVLVFCVGPMAILGGLDSGLRGQHDILFTKSLLDGVTATIFSSALGIGVLFSAIPVFLYQGLITILATWITQFIDQAMLDLVIQQMTATGGVLILAIGCNLLGITKIKVANLLPALPLVVIGAPYIQL</sequence>
<keyword evidence="1" id="KW-0812">Transmembrane</keyword>
<dbReference type="EMBL" id="SMAG01000002">
    <property type="protein sequence ID" value="TCS95494.1"/>
    <property type="molecule type" value="Genomic_DNA"/>
</dbReference>
<dbReference type="AlphaFoldDB" id="A0A4R3LB26"/>
<evidence type="ECO:0000256" key="1">
    <source>
        <dbReference type="SAM" id="Phobius"/>
    </source>
</evidence>
<feature type="transmembrane region" description="Helical" evidence="1">
    <location>
        <begin position="95"/>
        <end position="117"/>
    </location>
</feature>
<dbReference type="Proteomes" id="UP000294937">
    <property type="component" value="Unassembled WGS sequence"/>
</dbReference>
<accession>A0A4R3LB26</accession>
<gene>
    <name evidence="2" type="ORF">EDD58_10267</name>
</gene>